<evidence type="ECO:0000256" key="1">
    <source>
        <dbReference type="SAM" id="MobiDB-lite"/>
    </source>
</evidence>
<keyword evidence="3" id="KW-1185">Reference proteome</keyword>
<gene>
    <name evidence="2" type="ORF">PAN31108_01895</name>
</gene>
<dbReference type="EMBL" id="CABPSB010000005">
    <property type="protein sequence ID" value="VVD96472.1"/>
    <property type="molecule type" value="Genomic_DNA"/>
</dbReference>
<organism evidence="2 3">
    <name type="scientific">Pandoraea anhela</name>
    <dbReference type="NCBI Taxonomy" id="2508295"/>
    <lineage>
        <taxon>Bacteria</taxon>
        <taxon>Pseudomonadati</taxon>
        <taxon>Pseudomonadota</taxon>
        <taxon>Betaproteobacteria</taxon>
        <taxon>Burkholderiales</taxon>
        <taxon>Burkholderiaceae</taxon>
        <taxon>Pandoraea</taxon>
    </lineage>
</organism>
<feature type="region of interest" description="Disordered" evidence="1">
    <location>
        <begin position="26"/>
        <end position="49"/>
    </location>
</feature>
<reference evidence="2 3" key="1">
    <citation type="submission" date="2019-08" db="EMBL/GenBank/DDBJ databases">
        <authorList>
            <person name="Peeters C."/>
        </authorList>
    </citation>
    <scope>NUCLEOTIDE SEQUENCE [LARGE SCALE GENOMIC DNA]</scope>
    <source>
        <strain evidence="2 3">LMG 31108</strain>
    </source>
</reference>
<proteinExistence type="predicted"/>
<protein>
    <recommendedName>
        <fullName evidence="4">DUF2917 domain-containing protein</fullName>
    </recommendedName>
</protein>
<dbReference type="RefSeq" id="WP_150668611.1">
    <property type="nucleotide sequence ID" value="NZ_CABPSB010000005.1"/>
</dbReference>
<evidence type="ECO:0008006" key="4">
    <source>
        <dbReference type="Google" id="ProtNLM"/>
    </source>
</evidence>
<dbReference type="OrthoDB" id="8968977at2"/>
<feature type="compositionally biased region" description="Low complexity" evidence="1">
    <location>
        <begin position="28"/>
        <end position="41"/>
    </location>
</feature>
<accession>A0A5E4UAE5</accession>
<dbReference type="AlphaFoldDB" id="A0A5E4UAE5"/>
<dbReference type="Proteomes" id="UP000406256">
    <property type="component" value="Unassembled WGS sequence"/>
</dbReference>
<evidence type="ECO:0000313" key="2">
    <source>
        <dbReference type="EMBL" id="VVD96472.1"/>
    </source>
</evidence>
<name>A0A5E4UAE5_9BURK</name>
<evidence type="ECO:0000313" key="3">
    <source>
        <dbReference type="Proteomes" id="UP000406256"/>
    </source>
</evidence>
<sequence length="134" mass="13968">MATHPTSLTSCPHVAREAMTDARERRFAGSANSANSATSPAFHERTAEAAAAGPTTLTLAPGQAFHAYAARGTVLHVRRGQVALTPAARWLAASLWRTTVPLMAGQVYVMQTSGWITLSSATGASITCRDTTGA</sequence>